<feature type="compositionally biased region" description="Basic and acidic residues" evidence="6">
    <location>
        <begin position="388"/>
        <end position="397"/>
    </location>
</feature>
<dbReference type="InterPro" id="IPR001757">
    <property type="entry name" value="P_typ_ATPase"/>
</dbReference>
<dbReference type="Pfam" id="PF00702">
    <property type="entry name" value="Hydrolase"/>
    <property type="match status" value="1"/>
</dbReference>
<dbReference type="SUPFAM" id="SSF56784">
    <property type="entry name" value="HAD-like"/>
    <property type="match status" value="1"/>
</dbReference>
<feature type="transmembrane region" description="Helical" evidence="7">
    <location>
        <begin position="313"/>
        <end position="336"/>
    </location>
</feature>
<dbReference type="PANTHER" id="PTHR43520:SF22">
    <property type="entry name" value="COPPER-TRANSPORTING ATPASE PAA1, CHLOROPLASTIC"/>
    <property type="match status" value="1"/>
</dbReference>
<dbReference type="GO" id="GO:0046872">
    <property type="term" value="F:metal ion binding"/>
    <property type="evidence" value="ECO:0007669"/>
    <property type="project" value="UniProtKB-KW"/>
</dbReference>
<comment type="subcellular location">
    <subcellularLocation>
        <location evidence="1">Membrane</location>
    </subcellularLocation>
</comment>
<proteinExistence type="predicted"/>
<dbReference type="GO" id="GO:0016020">
    <property type="term" value="C:membrane"/>
    <property type="evidence" value="ECO:0007669"/>
    <property type="project" value="UniProtKB-SubCell"/>
</dbReference>
<dbReference type="PANTHER" id="PTHR43520">
    <property type="entry name" value="ATP7, ISOFORM B"/>
    <property type="match status" value="1"/>
</dbReference>
<evidence type="ECO:0000256" key="3">
    <source>
        <dbReference type="ARBA" id="ARBA00022967"/>
    </source>
</evidence>
<feature type="region of interest" description="Disordered" evidence="6">
    <location>
        <begin position="384"/>
        <end position="405"/>
    </location>
</feature>
<dbReference type="Gene3D" id="3.40.50.1000">
    <property type="entry name" value="HAD superfamily/HAD-like"/>
    <property type="match status" value="1"/>
</dbReference>
<evidence type="ECO:0000256" key="1">
    <source>
        <dbReference type="ARBA" id="ARBA00004370"/>
    </source>
</evidence>
<keyword evidence="2 7" id="KW-0812">Transmembrane</keyword>
<evidence type="ECO:0000313" key="8">
    <source>
        <dbReference type="EMBL" id="RVW74593.1"/>
    </source>
</evidence>
<gene>
    <name evidence="8" type="primary">PAA1_0</name>
    <name evidence="8" type="ORF">CK203_050936</name>
</gene>
<dbReference type="Gene3D" id="3.40.1110.10">
    <property type="entry name" value="Calcium-transporting ATPase, cytoplasmic domain N"/>
    <property type="match status" value="1"/>
</dbReference>
<protein>
    <submittedName>
        <fullName evidence="8">Copper-transporting ATPase PAA1, chloroplastic</fullName>
    </submittedName>
</protein>
<dbReference type="InterPro" id="IPR023299">
    <property type="entry name" value="ATPase_P-typ_cyto_dom_N"/>
</dbReference>
<keyword evidence="5 7" id="KW-0472">Membrane</keyword>
<evidence type="ECO:0000256" key="2">
    <source>
        <dbReference type="ARBA" id="ARBA00022692"/>
    </source>
</evidence>
<name>A0A438GQW6_VITVI</name>
<accession>A0A438GQW6</accession>
<dbReference type="Proteomes" id="UP000288805">
    <property type="component" value="Unassembled WGS sequence"/>
</dbReference>
<evidence type="ECO:0000256" key="4">
    <source>
        <dbReference type="ARBA" id="ARBA00022989"/>
    </source>
</evidence>
<dbReference type="InterPro" id="IPR023214">
    <property type="entry name" value="HAD_sf"/>
</dbReference>
<reference evidence="8 9" key="1">
    <citation type="journal article" date="2018" name="PLoS Genet.">
        <title>Population sequencing reveals clonal diversity and ancestral inbreeding in the grapevine cultivar Chardonnay.</title>
        <authorList>
            <person name="Roach M.J."/>
            <person name="Johnson D.L."/>
            <person name="Bohlmann J."/>
            <person name="van Vuuren H.J."/>
            <person name="Jones S.J."/>
            <person name="Pretorius I.S."/>
            <person name="Schmidt S.A."/>
            <person name="Borneman A.R."/>
        </authorList>
    </citation>
    <scope>NUCLEOTIDE SEQUENCE [LARGE SCALE GENOMIC DNA]</scope>
    <source>
        <strain evidence="9">cv. Chardonnay</strain>
        <tissue evidence="8">Leaf</tissue>
    </source>
</reference>
<evidence type="ECO:0000256" key="7">
    <source>
        <dbReference type="SAM" id="Phobius"/>
    </source>
</evidence>
<dbReference type="NCBIfam" id="TIGR01494">
    <property type="entry name" value="ATPase_P-type"/>
    <property type="match status" value="1"/>
</dbReference>
<dbReference type="PRINTS" id="PR00119">
    <property type="entry name" value="CATATPASE"/>
</dbReference>
<evidence type="ECO:0000256" key="5">
    <source>
        <dbReference type="ARBA" id="ARBA00023136"/>
    </source>
</evidence>
<comment type="caution">
    <text evidence="8">The sequence shown here is derived from an EMBL/GenBank/DDBJ whole genome shotgun (WGS) entry which is preliminary data.</text>
</comment>
<feature type="transmembrane region" description="Helical" evidence="7">
    <location>
        <begin position="342"/>
        <end position="362"/>
    </location>
</feature>
<evidence type="ECO:0000256" key="6">
    <source>
        <dbReference type="SAM" id="MobiDB-lite"/>
    </source>
</evidence>
<dbReference type="AlphaFoldDB" id="A0A438GQW6"/>
<evidence type="ECO:0000313" key="9">
    <source>
        <dbReference type="Proteomes" id="UP000288805"/>
    </source>
</evidence>
<keyword evidence="4 7" id="KW-1133">Transmembrane helix</keyword>
<dbReference type="InterPro" id="IPR036412">
    <property type="entry name" value="HAD-like_sf"/>
</dbReference>
<dbReference type="GO" id="GO:0016887">
    <property type="term" value="F:ATP hydrolysis activity"/>
    <property type="evidence" value="ECO:0007669"/>
    <property type="project" value="InterPro"/>
</dbReference>
<keyword evidence="3" id="KW-1278">Translocase</keyword>
<dbReference type="GO" id="GO:0005524">
    <property type="term" value="F:ATP binding"/>
    <property type="evidence" value="ECO:0007669"/>
    <property type="project" value="InterPro"/>
</dbReference>
<dbReference type="EMBL" id="QGNW01000367">
    <property type="protein sequence ID" value="RVW74593.1"/>
    <property type="molecule type" value="Genomic_DNA"/>
</dbReference>
<sequence length="405" mass="44682">MGEPTMKVVFLLGSGWNIRGKPGSGAVATVENKRFLLVHLTGFKGDNLVYSVGNGRRVWVADVWSHSEGGVWAPTFSRRINDWEVFDVEHLLLRLQGRRVYSDVEDQRKSLLITSSCIVGWPEVYGAYFFPSLGFRGCSPLQLERRHWGGLGLVWERKGRKHGVQENPFQEVDELKNQSVVYVGVDGTLAGLIYFEDQIRDDARHVVESLSRQGISVYMLSGDKRNAAEHVASSVGIPKDKVLSGVKPNEKSKFIRELQKAQNTVAMVGDGINDAAALASSDIGIAMVGVLELLLLDAFELSRLTMKTVKQNLWWAFAYNIVGIPIAAGMLLPITGTMLTPSIAGALMGLSSVGVMTNSLLLRSKFSAKQKQIYEASPNSKAYLVSDRPGDQKEKLKQHSYSPSR</sequence>
<organism evidence="8 9">
    <name type="scientific">Vitis vinifera</name>
    <name type="common">Grape</name>
    <dbReference type="NCBI Taxonomy" id="29760"/>
    <lineage>
        <taxon>Eukaryota</taxon>
        <taxon>Viridiplantae</taxon>
        <taxon>Streptophyta</taxon>
        <taxon>Embryophyta</taxon>
        <taxon>Tracheophyta</taxon>
        <taxon>Spermatophyta</taxon>
        <taxon>Magnoliopsida</taxon>
        <taxon>eudicotyledons</taxon>
        <taxon>Gunneridae</taxon>
        <taxon>Pentapetalae</taxon>
        <taxon>rosids</taxon>
        <taxon>Vitales</taxon>
        <taxon>Vitaceae</taxon>
        <taxon>Viteae</taxon>
        <taxon>Vitis</taxon>
    </lineage>
</organism>